<evidence type="ECO:0000313" key="3">
    <source>
        <dbReference type="Proteomes" id="UP000001136"/>
    </source>
</evidence>
<keyword evidence="1" id="KW-0472">Membrane</keyword>
<accession>A8ETD3</accession>
<keyword evidence="1" id="KW-1133">Transmembrane helix</keyword>
<proteinExistence type="predicted"/>
<keyword evidence="1" id="KW-0812">Transmembrane</keyword>
<keyword evidence="3" id="KW-1185">Reference proteome</keyword>
<sequence>MKKTITLILSMILILSGCTSKLWNSKDVKRVSYSETIDAFMMNPQNKSLIFIGEKYHYIFEPNEKFVYLYDNKNENIIFDSNNRVYEIRDNKIYAYFSIYIYTKNMKQEIIDWALKNNGKYVENNEKIKMSITLEGTRYLSDLKVNQVVEKLSMKHNIKIDVIVKEDEYSTASKIALTPLTVTGDTIVFAGGVAILVTAFVVLCLSSNIFGNAKGCKI</sequence>
<dbReference type="HOGENOM" id="CLU_1264763_0_0_7"/>
<name>A8ETD3_ALIB4</name>
<evidence type="ECO:0008006" key="4">
    <source>
        <dbReference type="Google" id="ProtNLM"/>
    </source>
</evidence>
<dbReference type="STRING" id="367737.Abu_0947"/>
<evidence type="ECO:0000313" key="2">
    <source>
        <dbReference type="EMBL" id="ABV67207.1"/>
    </source>
</evidence>
<dbReference type="AlphaFoldDB" id="A8ETD3"/>
<dbReference type="Proteomes" id="UP000001136">
    <property type="component" value="Chromosome"/>
</dbReference>
<dbReference type="PROSITE" id="PS51257">
    <property type="entry name" value="PROKAR_LIPOPROTEIN"/>
    <property type="match status" value="1"/>
</dbReference>
<organism evidence="2 3">
    <name type="scientific">Aliarcobacter butzleri (strain RM4018)</name>
    <name type="common">Arcobacter butzleri</name>
    <dbReference type="NCBI Taxonomy" id="367737"/>
    <lineage>
        <taxon>Bacteria</taxon>
        <taxon>Pseudomonadati</taxon>
        <taxon>Campylobacterota</taxon>
        <taxon>Epsilonproteobacteria</taxon>
        <taxon>Campylobacterales</taxon>
        <taxon>Arcobacteraceae</taxon>
        <taxon>Aliarcobacter</taxon>
    </lineage>
</organism>
<dbReference type="KEGG" id="abu:Abu_0947"/>
<dbReference type="GeneID" id="24305117"/>
<gene>
    <name evidence="2" type="ordered locus">Abu_0947</name>
</gene>
<dbReference type="EMBL" id="CP000361">
    <property type="protein sequence ID" value="ABV67207.1"/>
    <property type="molecule type" value="Genomic_DNA"/>
</dbReference>
<dbReference type="RefSeq" id="WP_012012670.1">
    <property type="nucleotide sequence ID" value="NC_009850.1"/>
</dbReference>
<protein>
    <recommendedName>
        <fullName evidence="4">Lipoprotein</fullName>
    </recommendedName>
</protein>
<feature type="transmembrane region" description="Helical" evidence="1">
    <location>
        <begin position="187"/>
        <end position="210"/>
    </location>
</feature>
<reference evidence="2 3" key="1">
    <citation type="journal article" date="2007" name="PLoS ONE">
        <title>The complete genome sequence and analysis of the Epsilonproteobacterium Arcobacter butzleri.</title>
        <authorList>
            <person name="Miller W.G."/>
            <person name="Parker C.T."/>
            <person name="Rubenfield M."/>
            <person name="Mendz G.L."/>
            <person name="Woesten M.M.S.M."/>
            <person name="Ussery D.W."/>
            <person name="Stolz J.F."/>
            <person name="Binnewies T.T."/>
            <person name="Hallin P.F."/>
            <person name="Wang G."/>
            <person name="Malek J.A."/>
            <person name="Rogosin A."/>
            <person name="Stanker L.H."/>
            <person name="Mandrell R.E."/>
        </authorList>
    </citation>
    <scope>NUCLEOTIDE SEQUENCE [LARGE SCALE GENOMIC DNA]</scope>
    <source>
        <strain evidence="2 3">RM4018</strain>
    </source>
</reference>
<evidence type="ECO:0000256" key="1">
    <source>
        <dbReference type="SAM" id="Phobius"/>
    </source>
</evidence>